<dbReference type="PANTHER" id="PTHR30518:SF2">
    <property type="entry name" value="ENDOLYTIC MUREIN TRANSGLYCOSYLASE"/>
    <property type="match status" value="1"/>
</dbReference>
<evidence type="ECO:0000256" key="4">
    <source>
        <dbReference type="ARBA" id="ARBA00023136"/>
    </source>
</evidence>
<accession>A0A6J4NVP2</accession>
<feature type="site" description="Important for catalytic activity" evidence="7">
    <location>
        <position position="253"/>
    </location>
</feature>
<evidence type="ECO:0000256" key="8">
    <source>
        <dbReference type="SAM" id="MobiDB-lite"/>
    </source>
</evidence>
<comment type="function">
    <text evidence="7">Functions as a peptidoglycan terminase that cleaves nascent peptidoglycan strands endolytically to terminate their elongation.</text>
</comment>
<dbReference type="EMBL" id="CADCUY010000162">
    <property type="protein sequence ID" value="CAA9398792.1"/>
    <property type="molecule type" value="Genomic_DNA"/>
</dbReference>
<dbReference type="HAMAP" id="MF_02065">
    <property type="entry name" value="MltG"/>
    <property type="match status" value="1"/>
</dbReference>
<evidence type="ECO:0000313" key="9">
    <source>
        <dbReference type="EMBL" id="CAA9398792.1"/>
    </source>
</evidence>
<organism evidence="9">
    <name type="scientific">uncultured Quadrisphaera sp</name>
    <dbReference type="NCBI Taxonomy" id="904978"/>
    <lineage>
        <taxon>Bacteria</taxon>
        <taxon>Bacillati</taxon>
        <taxon>Actinomycetota</taxon>
        <taxon>Actinomycetes</taxon>
        <taxon>Kineosporiales</taxon>
        <taxon>Kineosporiaceae</taxon>
        <taxon>Quadrisphaera</taxon>
        <taxon>environmental samples</taxon>
    </lineage>
</organism>
<dbReference type="Gene3D" id="3.30.1490.480">
    <property type="entry name" value="Endolytic murein transglycosylase"/>
    <property type="match status" value="1"/>
</dbReference>
<comment type="similarity">
    <text evidence="7">Belongs to the transglycosylase MltG family.</text>
</comment>
<evidence type="ECO:0000256" key="6">
    <source>
        <dbReference type="ARBA" id="ARBA00023316"/>
    </source>
</evidence>
<dbReference type="Gene3D" id="3.30.160.60">
    <property type="entry name" value="Classic Zinc Finger"/>
    <property type="match status" value="1"/>
</dbReference>
<evidence type="ECO:0000256" key="2">
    <source>
        <dbReference type="ARBA" id="ARBA00022692"/>
    </source>
</evidence>
<evidence type="ECO:0000256" key="7">
    <source>
        <dbReference type="HAMAP-Rule" id="MF_02065"/>
    </source>
</evidence>
<feature type="region of interest" description="Disordered" evidence="8">
    <location>
        <begin position="1"/>
        <end position="31"/>
    </location>
</feature>
<dbReference type="NCBIfam" id="TIGR00247">
    <property type="entry name" value="endolytic transglycosylase MltG"/>
    <property type="match status" value="1"/>
</dbReference>
<dbReference type="EC" id="4.2.2.29" evidence="7"/>
<evidence type="ECO:0000256" key="5">
    <source>
        <dbReference type="ARBA" id="ARBA00023239"/>
    </source>
</evidence>
<keyword evidence="2 7" id="KW-0812">Transmembrane</keyword>
<reference evidence="9" key="1">
    <citation type="submission" date="2020-02" db="EMBL/GenBank/DDBJ databases">
        <authorList>
            <person name="Meier V. D."/>
        </authorList>
    </citation>
    <scope>NUCLEOTIDE SEQUENCE</scope>
    <source>
        <strain evidence="9">AVDCRST_MAG35</strain>
    </source>
</reference>
<evidence type="ECO:0000256" key="3">
    <source>
        <dbReference type="ARBA" id="ARBA00022989"/>
    </source>
</evidence>
<gene>
    <name evidence="7" type="primary">mltG</name>
    <name evidence="9" type="ORF">AVDCRST_MAG35-780</name>
</gene>
<proteinExistence type="inferred from homology"/>
<dbReference type="GO" id="GO:0005886">
    <property type="term" value="C:plasma membrane"/>
    <property type="evidence" value="ECO:0007669"/>
    <property type="project" value="UniProtKB-UniRule"/>
</dbReference>
<dbReference type="InterPro" id="IPR003770">
    <property type="entry name" value="MLTG-like"/>
</dbReference>
<keyword evidence="5 7" id="KW-0456">Lyase</keyword>
<protein>
    <recommendedName>
        <fullName evidence="7">Endolytic murein transglycosylase</fullName>
        <ecNumber evidence="7">4.2.2.29</ecNumber>
    </recommendedName>
    <alternativeName>
        <fullName evidence="7">Peptidoglycan lytic transglycosylase</fullName>
    </alternativeName>
    <alternativeName>
        <fullName evidence="7">Peptidoglycan polymerization terminase</fullName>
    </alternativeName>
</protein>
<keyword evidence="1 7" id="KW-1003">Cell membrane</keyword>
<comment type="catalytic activity">
    <reaction evidence="7">
        <text>a peptidoglycan chain = a peptidoglycan chain with N-acetyl-1,6-anhydromuramyl-[peptide] at the reducing end + a peptidoglycan chain with N-acetylglucosamine at the non-reducing end.</text>
        <dbReference type="EC" id="4.2.2.29"/>
    </reaction>
</comment>
<evidence type="ECO:0000256" key="1">
    <source>
        <dbReference type="ARBA" id="ARBA00022475"/>
    </source>
</evidence>
<keyword evidence="4 7" id="KW-0472">Membrane</keyword>
<dbReference type="PANTHER" id="PTHR30518">
    <property type="entry name" value="ENDOLYTIC MUREIN TRANSGLYCOSYLASE"/>
    <property type="match status" value="1"/>
</dbReference>
<dbReference type="AlphaFoldDB" id="A0A6J4NVP2"/>
<keyword evidence="3 7" id="KW-1133">Transmembrane helix</keyword>
<dbReference type="GO" id="GO:0008932">
    <property type="term" value="F:lytic endotransglycosylase activity"/>
    <property type="evidence" value="ECO:0007669"/>
    <property type="project" value="UniProtKB-UniRule"/>
</dbReference>
<dbReference type="GO" id="GO:0071555">
    <property type="term" value="P:cell wall organization"/>
    <property type="evidence" value="ECO:0007669"/>
    <property type="project" value="UniProtKB-KW"/>
</dbReference>
<name>A0A6J4NVP2_9ACTN</name>
<dbReference type="GO" id="GO:0009252">
    <property type="term" value="P:peptidoglycan biosynthetic process"/>
    <property type="evidence" value="ECO:0007669"/>
    <property type="project" value="UniProtKB-UniRule"/>
</dbReference>
<keyword evidence="6 7" id="KW-0961">Cell wall biogenesis/degradation</keyword>
<dbReference type="Pfam" id="PF02618">
    <property type="entry name" value="YceG"/>
    <property type="match status" value="1"/>
</dbReference>
<sequence>MSRLTLADLPSAESTRSARRAEGRDRQRRRRRRRLRAAVATLLALLVVGAGVVLASEQLRDIVATLTEPDDFEGPGTGEVQVRVMTGDSGRAIGETLAAAGVVKTAGAFADAAAADPDAASIQPGTYALREGMSSAAALELLLDSESLRNYTVTIPEGFTAERALERIAEATETTVEALTAAAADPAVGLPPEAGGQLEGYLFPATYDFPLEVTEVEVLARMVQRSGEALDAAQVSPEQRRTVLTKASLIQAEAGSTEDMGKVSRVIDNRLAQGRLLQFDTTVNYATDKSGLTTTDEDRNTDSPYNTYRYPGLPAGPINNPGDDAIAAALAPEEGPWLFFVVVDPDTGETRFAETEQEHAANVELFRAWLRENPQE</sequence>